<evidence type="ECO:0000259" key="1">
    <source>
        <dbReference type="PROSITE" id="PS50995"/>
    </source>
</evidence>
<keyword evidence="3" id="KW-1185">Reference proteome</keyword>
<dbReference type="Pfam" id="PF12802">
    <property type="entry name" value="MarR_2"/>
    <property type="match status" value="1"/>
</dbReference>
<dbReference type="InterPro" id="IPR036388">
    <property type="entry name" value="WH-like_DNA-bd_sf"/>
</dbReference>
<dbReference type="PANTHER" id="PTHR33164">
    <property type="entry name" value="TRANSCRIPTIONAL REGULATOR, MARR FAMILY"/>
    <property type="match status" value="1"/>
</dbReference>
<dbReference type="SMART" id="SM00347">
    <property type="entry name" value="HTH_MARR"/>
    <property type="match status" value="1"/>
</dbReference>
<dbReference type="SUPFAM" id="SSF46785">
    <property type="entry name" value="Winged helix' DNA-binding domain"/>
    <property type="match status" value="1"/>
</dbReference>
<dbReference type="InterPro" id="IPR039422">
    <property type="entry name" value="MarR/SlyA-like"/>
</dbReference>
<dbReference type="PANTHER" id="PTHR33164:SF43">
    <property type="entry name" value="HTH-TYPE TRANSCRIPTIONAL REPRESSOR YETL"/>
    <property type="match status" value="1"/>
</dbReference>
<accession>A0ABV0FXE0</accession>
<sequence>MPDTKPKKTVVEPRAMESVIGYRIARAKVATQALFQRHIGKPYSLRPVEFTLLLMLQANKGLAPKQLCKALTLPAPHLTILLDRLQERGLIERVRSSVDRRSQQVLLTEPGAELAAELARHAPHMEDDLRGCLTTGERAMLIELLDKVASYADKLSDADEA</sequence>
<dbReference type="InterPro" id="IPR036390">
    <property type="entry name" value="WH_DNA-bd_sf"/>
</dbReference>
<dbReference type="RefSeq" id="WP_347703177.1">
    <property type="nucleotide sequence ID" value="NZ_JBDPZD010000001.1"/>
</dbReference>
<protein>
    <submittedName>
        <fullName evidence="2">MarR family winged helix-turn-helix transcriptional regulator</fullName>
    </submittedName>
</protein>
<dbReference type="Proteomes" id="UP001495147">
    <property type="component" value="Unassembled WGS sequence"/>
</dbReference>
<organism evidence="2 3">
    <name type="scientific">Roseateles paludis</name>
    <dbReference type="NCBI Taxonomy" id="3145238"/>
    <lineage>
        <taxon>Bacteria</taxon>
        <taxon>Pseudomonadati</taxon>
        <taxon>Pseudomonadota</taxon>
        <taxon>Betaproteobacteria</taxon>
        <taxon>Burkholderiales</taxon>
        <taxon>Sphaerotilaceae</taxon>
        <taxon>Roseateles</taxon>
    </lineage>
</organism>
<comment type="caution">
    <text evidence="2">The sequence shown here is derived from an EMBL/GenBank/DDBJ whole genome shotgun (WGS) entry which is preliminary data.</text>
</comment>
<dbReference type="PROSITE" id="PS50995">
    <property type="entry name" value="HTH_MARR_2"/>
    <property type="match status" value="1"/>
</dbReference>
<feature type="domain" description="HTH marR-type" evidence="1">
    <location>
        <begin position="17"/>
        <end position="150"/>
    </location>
</feature>
<dbReference type="InterPro" id="IPR000835">
    <property type="entry name" value="HTH_MarR-typ"/>
</dbReference>
<evidence type="ECO:0000313" key="3">
    <source>
        <dbReference type="Proteomes" id="UP001495147"/>
    </source>
</evidence>
<reference evidence="2 3" key="1">
    <citation type="submission" date="2024-05" db="EMBL/GenBank/DDBJ databases">
        <title>Roseateles sp. DJS-2-20 16S ribosomal RNA gene Genome sequencing and assembly.</title>
        <authorList>
            <person name="Woo H."/>
        </authorList>
    </citation>
    <scope>NUCLEOTIDE SEQUENCE [LARGE SCALE GENOMIC DNA]</scope>
    <source>
        <strain evidence="2 3">DJS-2-20</strain>
    </source>
</reference>
<name>A0ABV0FXE0_9BURK</name>
<proteinExistence type="predicted"/>
<dbReference type="PRINTS" id="PR00598">
    <property type="entry name" value="HTHMARR"/>
</dbReference>
<dbReference type="Gene3D" id="1.10.10.10">
    <property type="entry name" value="Winged helix-like DNA-binding domain superfamily/Winged helix DNA-binding domain"/>
    <property type="match status" value="1"/>
</dbReference>
<dbReference type="EMBL" id="JBDPZD010000001">
    <property type="protein sequence ID" value="MEO3690345.1"/>
    <property type="molecule type" value="Genomic_DNA"/>
</dbReference>
<gene>
    <name evidence="2" type="ORF">ABDJ85_02635</name>
</gene>
<evidence type="ECO:0000313" key="2">
    <source>
        <dbReference type="EMBL" id="MEO3690345.1"/>
    </source>
</evidence>